<dbReference type="EMBL" id="CP182909">
    <property type="protein sequence ID" value="XPM63506.1"/>
    <property type="molecule type" value="Genomic_DNA"/>
</dbReference>
<evidence type="ECO:0000313" key="2">
    <source>
        <dbReference type="Proteomes" id="UP000095472"/>
    </source>
</evidence>
<proteinExistence type="predicted"/>
<dbReference type="Proteomes" id="UP000095472">
    <property type="component" value="Chromosome"/>
</dbReference>
<protein>
    <submittedName>
        <fullName evidence="1">Uncharacterized protein</fullName>
    </submittedName>
</protein>
<organism evidence="1 2">
    <name type="scientific">Desertifilum tharense IPPAS B-1220</name>
    <dbReference type="NCBI Taxonomy" id="1781255"/>
    <lineage>
        <taxon>Bacteria</taxon>
        <taxon>Bacillati</taxon>
        <taxon>Cyanobacteriota</taxon>
        <taxon>Cyanophyceae</taxon>
        <taxon>Desertifilales</taxon>
        <taxon>Desertifilaceae</taxon>
        <taxon>Desertifilum</taxon>
    </lineage>
</organism>
<reference evidence="1 2" key="1">
    <citation type="journal article" date="2016" name="Genome Announc.">
        <title>Draft Genome Sequence of the Thermotolerant Cyanobacterium Desertifilum sp. IPPAS B-1220.</title>
        <authorList>
            <person name="Mironov K.S."/>
            <person name="Sinetova M.A."/>
            <person name="Bolatkhan K."/>
            <person name="Zayadan B.K."/>
            <person name="Ustinova V.V."/>
            <person name="Kupriyanova E.V."/>
            <person name="Skrypnik A.N."/>
            <person name="Gogoleva N.E."/>
            <person name="Gogolev Y.V."/>
            <person name="Los D.A."/>
        </authorList>
    </citation>
    <scope>NUCLEOTIDE SEQUENCE [LARGE SCALE GENOMIC DNA]</scope>
    <source>
        <strain evidence="1 2">IPPAS B-1220</strain>
    </source>
</reference>
<accession>A0ACD5GRR8</accession>
<sequence>MLKTLKAESPEVQVKAVDFDPRLSAEEIAQAVVEEFLTNGETVEVGYPGGQRTIFQTVLAPVLRSAILCCLRRDWVVLLTGGARGITAEVVQAVSGSGNAPDCGGAIARTSPRITGYPGN</sequence>
<keyword evidence="2" id="KW-1185">Reference proteome</keyword>
<gene>
    <name evidence="1" type="ORF">BH720_030115</name>
</gene>
<evidence type="ECO:0000313" key="1">
    <source>
        <dbReference type="EMBL" id="XPM63506.1"/>
    </source>
</evidence>
<name>A0ACD5GRR8_9CYAN</name>